<dbReference type="GO" id="GO:0004351">
    <property type="term" value="F:glutamate decarboxylase activity"/>
    <property type="evidence" value="ECO:0007669"/>
    <property type="project" value="TreeGrafter"/>
</dbReference>
<evidence type="ECO:0000313" key="10">
    <source>
        <dbReference type="Proteomes" id="UP000007875"/>
    </source>
</evidence>
<dbReference type="OMA" id="RHATYHA"/>
<dbReference type="SUPFAM" id="SSF53383">
    <property type="entry name" value="PLP-dependent transferases"/>
    <property type="match status" value="1"/>
</dbReference>
<evidence type="ECO:0000256" key="4">
    <source>
        <dbReference type="ARBA" id="ARBA00022793"/>
    </source>
</evidence>
<dbReference type="GO" id="GO:0005737">
    <property type="term" value="C:cytoplasm"/>
    <property type="evidence" value="ECO:0007669"/>
    <property type="project" value="TreeGrafter"/>
</dbReference>
<dbReference type="Gene3D" id="3.90.1150.170">
    <property type="match status" value="1"/>
</dbReference>
<evidence type="ECO:0000256" key="3">
    <source>
        <dbReference type="ARBA" id="ARBA00011738"/>
    </source>
</evidence>
<dbReference type="GO" id="GO:0009449">
    <property type="term" value="P:gamma-aminobutyric acid biosynthetic process"/>
    <property type="evidence" value="ECO:0007669"/>
    <property type="project" value="TreeGrafter"/>
</dbReference>
<name>H2ZAM9_CIOSA</name>
<accession>H2ZAM9</accession>
<comment type="similarity">
    <text evidence="2 8">Belongs to the group II decarboxylase family.</text>
</comment>
<dbReference type="PANTHER" id="PTHR45677:SF10">
    <property type="entry name" value="GLUTAMATE DECARBOXYLASE"/>
    <property type="match status" value="1"/>
</dbReference>
<dbReference type="GeneTree" id="ENSGT00940000155526"/>
<evidence type="ECO:0000256" key="6">
    <source>
        <dbReference type="ARBA" id="ARBA00023239"/>
    </source>
</evidence>
<dbReference type="AlphaFoldDB" id="H2ZAM9"/>
<dbReference type="Pfam" id="PF00282">
    <property type="entry name" value="Pyridoxal_deC"/>
    <property type="match status" value="1"/>
</dbReference>
<reference evidence="9" key="2">
    <citation type="submission" date="2025-08" db="UniProtKB">
        <authorList>
            <consortium name="Ensembl"/>
        </authorList>
    </citation>
    <scope>IDENTIFICATION</scope>
</reference>
<protein>
    <recommendedName>
        <fullName evidence="11">Glutamate decarboxylase</fullName>
    </recommendedName>
</protein>
<comment type="cofactor">
    <cofactor evidence="1 7 8">
        <name>pyridoxal 5'-phosphate</name>
        <dbReference type="ChEBI" id="CHEBI:597326"/>
    </cofactor>
</comment>
<dbReference type="FunFam" id="3.40.640.10:FF:000016">
    <property type="entry name" value="Glutamate decarboxylase like 1"/>
    <property type="match status" value="1"/>
</dbReference>
<keyword evidence="10" id="KW-1185">Reference proteome</keyword>
<dbReference type="eggNOG" id="KOG0629">
    <property type="taxonomic scope" value="Eukaryota"/>
</dbReference>
<reference evidence="9" key="3">
    <citation type="submission" date="2025-09" db="UniProtKB">
        <authorList>
            <consortium name="Ensembl"/>
        </authorList>
    </citation>
    <scope>IDENTIFICATION</scope>
</reference>
<proteinExistence type="inferred from homology"/>
<dbReference type="InParanoid" id="H2ZAM9"/>
<sequence>MQHNKQSRFRSSSLGLVKAEIMDKSRNSNFSSENGDFENSSIKDLLPYSKCSEKTRLFLMEIFEILMKHISKTFDRKCKILDFHHPHQLLDGIEGFSLEITGEAESLEQILVDCRDTLKYGVKTGHPRFFNQLSSGLDIISLAADWLTSTANTNMFTYEIAPVFTLMEDVVIRRMCSIIGWEDGEGIFSPGGSINNLYAVIMARHYVMPEVKYDGMRGFPELVMFQSKHAHYSNKRPGAVLGIGLKNCIDIEVDDKGRMIASDLELKILQSKLAGKVPFYVTATAGTTVIGAFDKIPEISGICKKYGVWLHVDAAWGGAVMMSQKHRHLVTGIELADSVTWNPHKMMGVVLQCSALLTRHKGILESCNEMNADYLFQQDKHYDVTYDTGDKTIQCGRHVDVFKLWLAWRAKGDAGFEKHVDRCIELSRYLVRKIRKTRGFELVNPEPEYANVCFWYFPPCIRNLSDETIKHEKLNKVAPLIKSRMMENGTIMIGYQPLGSKVNFFRNIVSNPAVDYDDIDFIITEIERLGRDIEL</sequence>
<dbReference type="InterPro" id="IPR021115">
    <property type="entry name" value="Pyridoxal-P_BS"/>
</dbReference>
<dbReference type="InterPro" id="IPR015421">
    <property type="entry name" value="PyrdxlP-dep_Trfase_major"/>
</dbReference>
<evidence type="ECO:0000256" key="7">
    <source>
        <dbReference type="PIRSR" id="PIRSR602129-50"/>
    </source>
</evidence>
<dbReference type="PANTHER" id="PTHR45677">
    <property type="entry name" value="GLUTAMATE DECARBOXYLASE-RELATED"/>
    <property type="match status" value="1"/>
</dbReference>
<feature type="modified residue" description="N6-(pyridoxal phosphate)lysine" evidence="7">
    <location>
        <position position="345"/>
    </location>
</feature>
<keyword evidence="4" id="KW-0210">Decarboxylase</keyword>
<evidence type="ECO:0008006" key="11">
    <source>
        <dbReference type="Google" id="ProtNLM"/>
    </source>
</evidence>
<evidence type="ECO:0000256" key="5">
    <source>
        <dbReference type="ARBA" id="ARBA00022898"/>
    </source>
</evidence>
<dbReference type="STRING" id="51511.ENSCSAVP00000014644"/>
<reference evidence="10" key="1">
    <citation type="submission" date="2003-08" db="EMBL/GenBank/DDBJ databases">
        <authorList>
            <person name="Birren B."/>
            <person name="Nusbaum C."/>
            <person name="Abebe A."/>
            <person name="Abouelleil A."/>
            <person name="Adekoya E."/>
            <person name="Ait-zahra M."/>
            <person name="Allen N."/>
            <person name="Allen T."/>
            <person name="An P."/>
            <person name="Anderson M."/>
            <person name="Anderson S."/>
            <person name="Arachchi H."/>
            <person name="Armbruster J."/>
            <person name="Bachantsang P."/>
            <person name="Baldwin J."/>
            <person name="Barry A."/>
            <person name="Bayul T."/>
            <person name="Blitshsteyn B."/>
            <person name="Bloom T."/>
            <person name="Blye J."/>
            <person name="Boguslavskiy L."/>
            <person name="Borowsky M."/>
            <person name="Boukhgalter B."/>
            <person name="Brunache A."/>
            <person name="Butler J."/>
            <person name="Calixte N."/>
            <person name="Calvo S."/>
            <person name="Camarata J."/>
            <person name="Campo K."/>
            <person name="Chang J."/>
            <person name="Cheshatsang Y."/>
            <person name="Citroen M."/>
            <person name="Collymore A."/>
            <person name="Considine T."/>
            <person name="Cook A."/>
            <person name="Cooke P."/>
            <person name="Corum B."/>
            <person name="Cuomo C."/>
            <person name="David R."/>
            <person name="Dawoe T."/>
            <person name="Degray S."/>
            <person name="Dodge S."/>
            <person name="Dooley K."/>
            <person name="Dorje P."/>
            <person name="Dorjee K."/>
            <person name="Dorris L."/>
            <person name="Duffey N."/>
            <person name="Dupes A."/>
            <person name="Elkins T."/>
            <person name="Engels R."/>
            <person name="Erickson J."/>
            <person name="Farina A."/>
            <person name="Faro S."/>
            <person name="Ferreira P."/>
            <person name="Fischer H."/>
            <person name="Fitzgerald M."/>
            <person name="Foley K."/>
            <person name="Gage D."/>
            <person name="Galagan J."/>
            <person name="Gearin G."/>
            <person name="Gnerre S."/>
            <person name="Gnirke A."/>
            <person name="Goyette A."/>
            <person name="Graham J."/>
            <person name="Grandbois E."/>
            <person name="Gyaltsen K."/>
            <person name="Hafez N."/>
            <person name="Hagopian D."/>
            <person name="Hagos B."/>
            <person name="Hall J."/>
            <person name="Hatcher B."/>
            <person name="Heller A."/>
            <person name="Higgins H."/>
            <person name="Honan T."/>
            <person name="Horn A."/>
            <person name="Houde N."/>
            <person name="Hughes L."/>
            <person name="Hulme W."/>
            <person name="Husby E."/>
            <person name="Iliev I."/>
            <person name="Jaffe D."/>
            <person name="Jones C."/>
            <person name="Kamal M."/>
            <person name="Kamat A."/>
            <person name="Kamvysselis M."/>
            <person name="Karlsson E."/>
            <person name="Kells C."/>
            <person name="Kieu A."/>
            <person name="Kisner P."/>
            <person name="Kodira C."/>
            <person name="Kulbokas E."/>
            <person name="Labutti K."/>
            <person name="Lama D."/>
            <person name="Landers T."/>
            <person name="Leger J."/>
            <person name="Levine S."/>
            <person name="Lewis D."/>
            <person name="Lewis T."/>
            <person name="Lindblad-toh K."/>
            <person name="Liu X."/>
            <person name="Lokyitsang T."/>
            <person name="Lokyitsang Y."/>
            <person name="Lucien O."/>
            <person name="Lui A."/>
            <person name="Ma L.J."/>
            <person name="Mabbitt R."/>
            <person name="Macdonald J."/>
            <person name="Maclean C."/>
            <person name="Major J."/>
            <person name="Manning J."/>
            <person name="Marabella R."/>
            <person name="Maru K."/>
            <person name="Matthews C."/>
            <person name="Mauceli E."/>
            <person name="Mccarthy M."/>
            <person name="Mcdonough S."/>
            <person name="Mcghee T."/>
            <person name="Meldrim J."/>
            <person name="Meneus L."/>
            <person name="Mesirov J."/>
            <person name="Mihalev A."/>
            <person name="Mihova T."/>
            <person name="Mikkelsen T."/>
            <person name="Mlenga V."/>
            <person name="Moru K."/>
            <person name="Mozes J."/>
            <person name="Mulrain L."/>
            <person name="Munson G."/>
            <person name="Naylor J."/>
            <person name="Newes C."/>
            <person name="Nguyen C."/>
            <person name="Nguyen N."/>
            <person name="Nguyen T."/>
            <person name="Nicol R."/>
            <person name="Nielsen C."/>
            <person name="Nizzari M."/>
            <person name="Norbu C."/>
            <person name="Norbu N."/>
            <person name="O'donnell P."/>
            <person name="Okoawo O."/>
            <person name="O'leary S."/>
            <person name="Omotosho B."/>
            <person name="O'neill K."/>
            <person name="Osman S."/>
            <person name="Parker S."/>
            <person name="Perrin D."/>
            <person name="Phunkhang P."/>
            <person name="Piqani B."/>
            <person name="Purcell S."/>
            <person name="Rachupka T."/>
            <person name="Ramasamy U."/>
            <person name="Rameau R."/>
            <person name="Ray V."/>
            <person name="Raymond C."/>
            <person name="Retta R."/>
            <person name="Richardson S."/>
            <person name="Rise C."/>
            <person name="Rodriguez J."/>
            <person name="Rogers J."/>
            <person name="Rogov P."/>
            <person name="Rutman M."/>
            <person name="Schupbach R."/>
            <person name="Seaman C."/>
            <person name="Settipalli S."/>
            <person name="Sharpe T."/>
            <person name="Sheridan J."/>
            <person name="Sherpa N."/>
            <person name="Shi J."/>
            <person name="Smirnov S."/>
            <person name="Smith C."/>
            <person name="Sougnez C."/>
            <person name="Spencer B."/>
            <person name="Stalker J."/>
            <person name="Stange-thomann N."/>
            <person name="Stavropoulos S."/>
            <person name="Stetson K."/>
            <person name="Stone C."/>
            <person name="Stone S."/>
            <person name="Stubbs M."/>
            <person name="Talamas J."/>
            <person name="Tchuinga P."/>
            <person name="Tenzing P."/>
            <person name="Tesfaye S."/>
            <person name="Theodore J."/>
            <person name="Thoulutsang Y."/>
            <person name="Topham K."/>
            <person name="Towey S."/>
            <person name="Tsamla T."/>
            <person name="Tsomo N."/>
            <person name="Vallee D."/>
            <person name="Vassiliev H."/>
            <person name="Venkataraman V."/>
            <person name="Vinson J."/>
            <person name="Vo A."/>
            <person name="Wade C."/>
            <person name="Wang S."/>
            <person name="Wangchuk T."/>
            <person name="Wangdi T."/>
            <person name="Whittaker C."/>
            <person name="Wilkinson J."/>
            <person name="Wu Y."/>
            <person name="Wyman D."/>
            <person name="Yadav S."/>
            <person name="Yang S."/>
            <person name="Yang X."/>
            <person name="Yeager S."/>
            <person name="Yee E."/>
            <person name="Young G."/>
            <person name="Zainoun J."/>
            <person name="Zembeck L."/>
            <person name="Zimmer A."/>
            <person name="Zody M."/>
            <person name="Lander E."/>
        </authorList>
    </citation>
    <scope>NUCLEOTIDE SEQUENCE [LARGE SCALE GENOMIC DNA]</scope>
</reference>
<dbReference type="InterPro" id="IPR002129">
    <property type="entry name" value="PyrdxlP-dep_de-COase"/>
</dbReference>
<evidence type="ECO:0000256" key="1">
    <source>
        <dbReference type="ARBA" id="ARBA00001933"/>
    </source>
</evidence>
<dbReference type="Proteomes" id="UP000007875">
    <property type="component" value="Unassembled WGS sequence"/>
</dbReference>
<dbReference type="CDD" id="cd06450">
    <property type="entry name" value="DOPA_deC_like"/>
    <property type="match status" value="1"/>
</dbReference>
<organism evidence="9 10">
    <name type="scientific">Ciona savignyi</name>
    <name type="common">Pacific transparent sea squirt</name>
    <dbReference type="NCBI Taxonomy" id="51511"/>
    <lineage>
        <taxon>Eukaryota</taxon>
        <taxon>Metazoa</taxon>
        <taxon>Chordata</taxon>
        <taxon>Tunicata</taxon>
        <taxon>Ascidiacea</taxon>
        <taxon>Phlebobranchia</taxon>
        <taxon>Cionidae</taxon>
        <taxon>Ciona</taxon>
    </lineage>
</organism>
<keyword evidence="6 8" id="KW-0456">Lyase</keyword>
<evidence type="ECO:0000256" key="2">
    <source>
        <dbReference type="ARBA" id="ARBA00009533"/>
    </source>
</evidence>
<dbReference type="PROSITE" id="PS00392">
    <property type="entry name" value="DDC_GAD_HDC_YDC"/>
    <property type="match status" value="1"/>
</dbReference>
<comment type="subunit">
    <text evidence="3">Homodimer.</text>
</comment>
<evidence type="ECO:0000256" key="8">
    <source>
        <dbReference type="RuleBase" id="RU000382"/>
    </source>
</evidence>
<dbReference type="Ensembl" id="ENSCSAVT00000014811.1">
    <property type="protein sequence ID" value="ENSCSAVP00000014644.1"/>
    <property type="gene ID" value="ENSCSAVG00000008560.1"/>
</dbReference>
<keyword evidence="5 7" id="KW-0663">Pyridoxal phosphate</keyword>
<dbReference type="FunCoup" id="H2ZAM9">
    <property type="interactions" value="25"/>
</dbReference>
<evidence type="ECO:0000313" key="9">
    <source>
        <dbReference type="Ensembl" id="ENSCSAVP00000014644.1"/>
    </source>
</evidence>
<dbReference type="InterPro" id="IPR015424">
    <property type="entry name" value="PyrdxlP-dep_Trfase"/>
</dbReference>
<dbReference type="GO" id="GO:0030170">
    <property type="term" value="F:pyridoxal phosphate binding"/>
    <property type="evidence" value="ECO:0007669"/>
    <property type="project" value="InterPro"/>
</dbReference>
<dbReference type="Gene3D" id="3.40.640.10">
    <property type="entry name" value="Type I PLP-dependent aspartate aminotransferase-like (Major domain)"/>
    <property type="match status" value="1"/>
</dbReference>